<sequence>MAVMADKYGSSLVLELVTGQDEKGNEKTKNKSISKISVNATDEDLYAVGQAISEVLMYPMAAVRRIDKSILLG</sequence>
<proteinExistence type="predicted"/>
<reference evidence="2 3" key="1">
    <citation type="submission" date="2020-04" db="EMBL/GenBank/DDBJ databases">
        <title>Genomic insights into acetone-butanol-ethanol (ABE) fermentation by sequencing solventogenic clostridia strains.</title>
        <authorList>
            <person name="Brown S."/>
        </authorList>
    </citation>
    <scope>NUCLEOTIDE SEQUENCE [LARGE SCALE GENOMIC DNA]</scope>
    <source>
        <strain evidence="2 3">DJ011</strain>
    </source>
</reference>
<evidence type="ECO:0000313" key="2">
    <source>
        <dbReference type="EMBL" id="MBC2399768.1"/>
    </source>
</evidence>
<evidence type="ECO:0000313" key="3">
    <source>
        <dbReference type="Proteomes" id="UP000563151"/>
    </source>
</evidence>
<feature type="domain" description="DUF1659" evidence="1">
    <location>
        <begin position="2"/>
        <end position="71"/>
    </location>
</feature>
<evidence type="ECO:0000259" key="1">
    <source>
        <dbReference type="Pfam" id="PF07872"/>
    </source>
</evidence>
<keyword evidence="3" id="KW-1185">Reference proteome</keyword>
<protein>
    <submittedName>
        <fullName evidence="2">DUF1659 domain-containing protein</fullName>
    </submittedName>
</protein>
<organism evidence="2 3">
    <name type="scientific">Clostridium tetanomorphum</name>
    <dbReference type="NCBI Taxonomy" id="1553"/>
    <lineage>
        <taxon>Bacteria</taxon>
        <taxon>Bacillati</taxon>
        <taxon>Bacillota</taxon>
        <taxon>Clostridia</taxon>
        <taxon>Eubacteriales</taxon>
        <taxon>Clostridiaceae</taxon>
        <taxon>Clostridium</taxon>
    </lineage>
</organism>
<accession>A0A923EES6</accession>
<name>A0A923EES6_CLOTT</name>
<dbReference type="EMBL" id="JAAZWO010000035">
    <property type="protein sequence ID" value="MBC2399768.1"/>
    <property type="molecule type" value="Genomic_DNA"/>
</dbReference>
<dbReference type="Proteomes" id="UP000563151">
    <property type="component" value="Unassembled WGS sequence"/>
</dbReference>
<dbReference type="Pfam" id="PF07872">
    <property type="entry name" value="DUF1659"/>
    <property type="match status" value="1"/>
</dbReference>
<dbReference type="AlphaFoldDB" id="A0A923EES6"/>
<dbReference type="RefSeq" id="WP_035149664.1">
    <property type="nucleotide sequence ID" value="NZ_JAAZWO010000035.1"/>
</dbReference>
<gene>
    <name evidence="2" type="ORF">HGG79_18645</name>
</gene>
<dbReference type="InterPro" id="IPR012454">
    <property type="entry name" value="DUF1659"/>
</dbReference>
<comment type="caution">
    <text evidence="2">The sequence shown here is derived from an EMBL/GenBank/DDBJ whole genome shotgun (WGS) entry which is preliminary data.</text>
</comment>